<organism evidence="2 3">
    <name type="scientific">Cohnella nanjingensis</name>
    <dbReference type="NCBI Taxonomy" id="1387779"/>
    <lineage>
        <taxon>Bacteria</taxon>
        <taxon>Bacillati</taxon>
        <taxon>Bacillota</taxon>
        <taxon>Bacilli</taxon>
        <taxon>Bacillales</taxon>
        <taxon>Paenibacillaceae</taxon>
        <taxon>Cohnella</taxon>
    </lineage>
</organism>
<name>A0A7X0RUZ9_9BACL</name>
<reference evidence="2 3" key="1">
    <citation type="submission" date="2020-08" db="EMBL/GenBank/DDBJ databases">
        <title>Cohnella phylogeny.</title>
        <authorList>
            <person name="Dunlap C."/>
        </authorList>
    </citation>
    <scope>NUCLEOTIDE SEQUENCE [LARGE SCALE GENOMIC DNA]</scope>
    <source>
        <strain evidence="2 3">DSM 28246</strain>
    </source>
</reference>
<dbReference type="PROSITE" id="PS51750">
    <property type="entry name" value="BRO_N"/>
    <property type="match status" value="1"/>
</dbReference>
<dbReference type="AlphaFoldDB" id="A0A7X0RUZ9"/>
<dbReference type="Pfam" id="PF03374">
    <property type="entry name" value="ANT"/>
    <property type="match status" value="1"/>
</dbReference>
<dbReference type="Proteomes" id="UP000547209">
    <property type="component" value="Unassembled WGS sequence"/>
</dbReference>
<dbReference type="RefSeq" id="WP_185144071.1">
    <property type="nucleotide sequence ID" value="NZ_JACJVP010000029.1"/>
</dbReference>
<keyword evidence="3" id="KW-1185">Reference proteome</keyword>
<dbReference type="InterPro" id="IPR003497">
    <property type="entry name" value="BRO_N_domain"/>
</dbReference>
<sequence length="254" mass="29097">MNQLFNFNGNEVRVVSKDGEPWFVLKDVCEVLEIGNPSQVKTRLDDGVISNEVIPDSLGRTQMTSVINEDGLYDVILESRKPEAKAFRKWITSEVIPSIRKTGSYSIQQHLPQSFGEALRLLADKVEENERVTAENAQLARIIETDRPKVNFAETCMTSDRSILVREVAKLASKQGVMIGERRLFRRLREWGMFLQHRNEPTQRAMEMGLFEIKKGVYSHPDGTRDYQTPKVTVKGQEYIINRLLKEVEQEKGA</sequence>
<protein>
    <submittedName>
        <fullName evidence="2">Phage antirepressor KilAC domain-containing protein</fullName>
    </submittedName>
</protein>
<gene>
    <name evidence="2" type="ORF">H7C19_18060</name>
</gene>
<dbReference type="PANTHER" id="PTHR36180:SF2">
    <property type="entry name" value="BRO FAMILY PROTEIN"/>
    <property type="match status" value="1"/>
</dbReference>
<evidence type="ECO:0000259" key="1">
    <source>
        <dbReference type="PROSITE" id="PS51750"/>
    </source>
</evidence>
<dbReference type="PANTHER" id="PTHR36180">
    <property type="entry name" value="DNA-BINDING PROTEIN-RELATED-RELATED"/>
    <property type="match status" value="1"/>
</dbReference>
<dbReference type="EMBL" id="JACJVP010000029">
    <property type="protein sequence ID" value="MBB6672589.1"/>
    <property type="molecule type" value="Genomic_DNA"/>
</dbReference>
<feature type="domain" description="Bro-N" evidence="1">
    <location>
        <begin position="1"/>
        <end position="103"/>
    </location>
</feature>
<accession>A0A7X0RUZ9</accession>
<proteinExistence type="predicted"/>
<dbReference type="InterPro" id="IPR005039">
    <property type="entry name" value="Ant_C"/>
</dbReference>
<evidence type="ECO:0000313" key="3">
    <source>
        <dbReference type="Proteomes" id="UP000547209"/>
    </source>
</evidence>
<dbReference type="GO" id="GO:0003677">
    <property type="term" value="F:DNA binding"/>
    <property type="evidence" value="ECO:0007669"/>
    <property type="project" value="InterPro"/>
</dbReference>
<dbReference type="SMART" id="SM01040">
    <property type="entry name" value="Bro-N"/>
    <property type="match status" value="1"/>
</dbReference>
<evidence type="ECO:0000313" key="2">
    <source>
        <dbReference type="EMBL" id="MBB6672589.1"/>
    </source>
</evidence>
<comment type="caution">
    <text evidence="2">The sequence shown here is derived from an EMBL/GenBank/DDBJ whole genome shotgun (WGS) entry which is preliminary data.</text>
</comment>
<dbReference type="Pfam" id="PF02498">
    <property type="entry name" value="Bro-N"/>
    <property type="match status" value="1"/>
</dbReference>